<dbReference type="KEGG" id="cmax:111466874"/>
<evidence type="ECO:0000313" key="3">
    <source>
        <dbReference type="RefSeq" id="XP_022967316.1"/>
    </source>
</evidence>
<gene>
    <name evidence="3" type="primary">LOC111466874</name>
</gene>
<dbReference type="OrthoDB" id="439046at2759"/>
<dbReference type="Gene3D" id="1.25.40.10">
    <property type="entry name" value="Tetratricopeptide repeat domain"/>
    <property type="match status" value="1"/>
</dbReference>
<protein>
    <submittedName>
        <fullName evidence="3">Uncharacterized protein LOC111466874</fullName>
    </submittedName>
</protein>
<dbReference type="RefSeq" id="XP_022967316.1">
    <property type="nucleotide sequence ID" value="XM_023111548.1"/>
</dbReference>
<dbReference type="InterPro" id="IPR057352">
    <property type="entry name" value="TPR_TmcB/C"/>
</dbReference>
<name>A0A6J1HRN2_CUCMA</name>
<feature type="domain" description="TmcB/TmcC TPR repeats" evidence="1">
    <location>
        <begin position="147"/>
        <end position="193"/>
    </location>
</feature>
<dbReference type="Proteomes" id="UP000504608">
    <property type="component" value="Unplaced"/>
</dbReference>
<sequence length="270" mass="30066">MESALIRTVSVPVLSSAVAASSSFSNYKPLYGALSGQNSSISSPKISLHFEINHRRGKNWSGIRRAASESDISRSLHEVSSPYDQFGGFRSRYWSVPSGIPEEEFLNQDEFHRDSVADTEFLNSGIVSGDGGDFVATDKFTDGSSESSKIRAYYEEMLKSNPSDPLILRNYGKFLHEVEKDTKRAEECYSRAILASPRDGELLALYGKLVWDTQRDKRRAQYYFDRAVCASPNDCLVIGYYAHFLWLVEDDEEEATAVALAPAPALVAAF</sequence>
<dbReference type="GeneID" id="111466874"/>
<dbReference type="InterPro" id="IPR011990">
    <property type="entry name" value="TPR-like_helical_dom_sf"/>
</dbReference>
<dbReference type="PANTHER" id="PTHR26312:SF123">
    <property type="entry name" value="TETRATRICOPEPTIDE REPEAT (TPR)-LIKE SUPERFAMILY PROTEIN"/>
    <property type="match status" value="1"/>
</dbReference>
<proteinExistence type="predicted"/>
<reference evidence="3" key="1">
    <citation type="submission" date="2025-08" db="UniProtKB">
        <authorList>
            <consortium name="RefSeq"/>
        </authorList>
    </citation>
    <scope>IDENTIFICATION</scope>
    <source>
        <tissue evidence="3">Young leaves</tissue>
    </source>
</reference>
<organism evidence="2 3">
    <name type="scientific">Cucurbita maxima</name>
    <name type="common">Pumpkin</name>
    <name type="synonym">Winter squash</name>
    <dbReference type="NCBI Taxonomy" id="3661"/>
    <lineage>
        <taxon>Eukaryota</taxon>
        <taxon>Viridiplantae</taxon>
        <taxon>Streptophyta</taxon>
        <taxon>Embryophyta</taxon>
        <taxon>Tracheophyta</taxon>
        <taxon>Spermatophyta</taxon>
        <taxon>Magnoliopsida</taxon>
        <taxon>eudicotyledons</taxon>
        <taxon>Gunneridae</taxon>
        <taxon>Pentapetalae</taxon>
        <taxon>rosids</taxon>
        <taxon>fabids</taxon>
        <taxon>Cucurbitales</taxon>
        <taxon>Cucurbitaceae</taxon>
        <taxon>Cucurbiteae</taxon>
        <taxon>Cucurbita</taxon>
    </lineage>
</organism>
<accession>A0A6J1HRN2</accession>
<dbReference type="AlphaFoldDB" id="A0A6J1HRN2"/>
<evidence type="ECO:0000259" key="1">
    <source>
        <dbReference type="Pfam" id="PF25474"/>
    </source>
</evidence>
<evidence type="ECO:0000313" key="2">
    <source>
        <dbReference type="Proteomes" id="UP000504608"/>
    </source>
</evidence>
<keyword evidence="2" id="KW-1185">Reference proteome</keyword>
<dbReference type="PANTHER" id="PTHR26312">
    <property type="entry name" value="TETRATRICOPEPTIDE REPEAT PROTEIN 5"/>
    <property type="match status" value="1"/>
</dbReference>
<dbReference type="Pfam" id="PF25474">
    <property type="entry name" value="TPR_TmcB"/>
    <property type="match status" value="1"/>
</dbReference>
<dbReference type="SUPFAM" id="SSF48452">
    <property type="entry name" value="TPR-like"/>
    <property type="match status" value="1"/>
</dbReference>